<protein>
    <submittedName>
        <fullName evidence="2">S41 family peptidase</fullName>
    </submittedName>
</protein>
<dbReference type="InterPro" id="IPR029045">
    <property type="entry name" value="ClpP/crotonase-like_dom_sf"/>
</dbReference>
<dbReference type="EMBL" id="CP094970">
    <property type="protein sequence ID" value="UYM07503.1"/>
    <property type="molecule type" value="Genomic_DNA"/>
</dbReference>
<dbReference type="Gene3D" id="3.30.750.44">
    <property type="match status" value="1"/>
</dbReference>
<dbReference type="GO" id="GO:0008236">
    <property type="term" value="F:serine-type peptidase activity"/>
    <property type="evidence" value="ECO:0007669"/>
    <property type="project" value="InterPro"/>
</dbReference>
<accession>A0AA46TLU6</accession>
<dbReference type="KEGG" id="sgrg:L0C25_10670"/>
<dbReference type="RefSeq" id="WP_271636479.1">
    <property type="nucleotide sequence ID" value="NZ_CP094970.1"/>
</dbReference>
<dbReference type="PANTHER" id="PTHR11261:SF3">
    <property type="entry name" value="RETINOL-BINDING PROTEIN 3"/>
    <property type="match status" value="1"/>
</dbReference>
<dbReference type="CDD" id="cd07563">
    <property type="entry name" value="Peptidase_S41_IRBP"/>
    <property type="match status" value="1"/>
</dbReference>
<sequence>MTRNDIDLRDLGEQITNLVLERYILEEDTRAITASLDDMPAELVGAEPSQIARVLTRLLQRTNNDRHLRVRHRPGGAASAFDGPEHEARFAAEARRNAGGVRQTRLFDDGIGLLQIAPYLSPVHLAAPYIAAAFTLLSSVDGLIIDLRNGGGGTPETVALICGHLLGKEPVHLQDIVERGATPRQYWTAPAATRLDGPIRVLTSPTTFSGCEELAYDLQAQGRAVVIGETTGGGAHPVEAFKVGESLELHVPTAKSVNAVTGTNWEQVGVIPDRPCPSAEALDLALDDLRTA</sequence>
<dbReference type="AlphaFoldDB" id="A0AA46TLU6"/>
<dbReference type="SUPFAM" id="SSF52096">
    <property type="entry name" value="ClpP/crotonase"/>
    <property type="match status" value="1"/>
</dbReference>
<evidence type="ECO:0000259" key="1">
    <source>
        <dbReference type="SMART" id="SM00245"/>
    </source>
</evidence>
<dbReference type="Gene3D" id="3.90.226.10">
    <property type="entry name" value="2-enoyl-CoA Hydratase, Chain A, domain 1"/>
    <property type="match status" value="1"/>
</dbReference>
<name>A0AA46TLU6_9ACTN</name>
<dbReference type="SMART" id="SM00245">
    <property type="entry name" value="TSPc"/>
    <property type="match status" value="1"/>
</dbReference>
<evidence type="ECO:0000313" key="2">
    <source>
        <dbReference type="EMBL" id="UYM07503.1"/>
    </source>
</evidence>
<evidence type="ECO:0000313" key="3">
    <source>
        <dbReference type="Proteomes" id="UP001164390"/>
    </source>
</evidence>
<dbReference type="Pfam" id="PF03572">
    <property type="entry name" value="Peptidase_S41"/>
    <property type="match status" value="1"/>
</dbReference>
<gene>
    <name evidence="2" type="ORF">L0C25_10670</name>
</gene>
<organism evidence="2 3">
    <name type="scientific">Solicola gregarius</name>
    <dbReference type="NCBI Taxonomy" id="2908642"/>
    <lineage>
        <taxon>Bacteria</taxon>
        <taxon>Bacillati</taxon>
        <taxon>Actinomycetota</taxon>
        <taxon>Actinomycetes</taxon>
        <taxon>Propionibacteriales</taxon>
        <taxon>Nocardioidaceae</taxon>
        <taxon>Solicola</taxon>
    </lineage>
</organism>
<dbReference type="InterPro" id="IPR005151">
    <property type="entry name" value="Tail-specific_protease"/>
</dbReference>
<feature type="domain" description="Tail specific protease" evidence="1">
    <location>
        <begin position="52"/>
        <end position="277"/>
    </location>
</feature>
<reference evidence="2" key="1">
    <citation type="submission" date="2022-01" db="EMBL/GenBank/DDBJ databases">
        <title>Nocardioidaceae gen. sp. A5X3R13.</title>
        <authorList>
            <person name="Lopez Marin M.A."/>
            <person name="Uhlik O."/>
        </authorList>
    </citation>
    <scope>NUCLEOTIDE SEQUENCE</scope>
    <source>
        <strain evidence="2">A5X3R13</strain>
    </source>
</reference>
<proteinExistence type="predicted"/>
<dbReference type="Proteomes" id="UP001164390">
    <property type="component" value="Chromosome"/>
</dbReference>
<dbReference type="GO" id="GO:0006508">
    <property type="term" value="P:proteolysis"/>
    <property type="evidence" value="ECO:0007669"/>
    <property type="project" value="InterPro"/>
</dbReference>
<dbReference type="PANTHER" id="PTHR11261">
    <property type="entry name" value="INTERPHOTORECEPTOR RETINOID-BINDING PROTEIN"/>
    <property type="match status" value="1"/>
</dbReference>
<keyword evidence="3" id="KW-1185">Reference proteome</keyword>